<dbReference type="InterPro" id="IPR023753">
    <property type="entry name" value="FAD/NAD-binding_dom"/>
</dbReference>
<dbReference type="InterPro" id="IPR036676">
    <property type="entry name" value="PurM-like_C_sf"/>
</dbReference>
<dbReference type="RefSeq" id="WP_090029199.1">
    <property type="nucleotide sequence ID" value="NZ_FNEB01000007.1"/>
</dbReference>
<evidence type="ECO:0000256" key="5">
    <source>
        <dbReference type="ARBA" id="ARBA00023266"/>
    </source>
</evidence>
<dbReference type="InterPro" id="IPR036188">
    <property type="entry name" value="FAD/NAD-bd_sf"/>
</dbReference>
<dbReference type="OrthoDB" id="9767928at2"/>
<evidence type="ECO:0000259" key="7">
    <source>
        <dbReference type="Pfam" id="PF02769"/>
    </source>
</evidence>
<evidence type="ECO:0000259" key="8">
    <source>
        <dbReference type="Pfam" id="PF07992"/>
    </source>
</evidence>
<dbReference type="GO" id="GO:0016260">
    <property type="term" value="P:selenocysteine biosynthetic process"/>
    <property type="evidence" value="ECO:0007669"/>
    <property type="project" value="TreeGrafter"/>
</dbReference>
<protein>
    <submittedName>
        <fullName evidence="9">Selenide, water dikinase</fullName>
    </submittedName>
</protein>
<dbReference type="InterPro" id="IPR010918">
    <property type="entry name" value="PurM-like_C_dom"/>
</dbReference>
<dbReference type="GO" id="GO:0016491">
    <property type="term" value="F:oxidoreductase activity"/>
    <property type="evidence" value="ECO:0007669"/>
    <property type="project" value="InterPro"/>
</dbReference>
<feature type="domain" description="PurM-like C-terminal" evidence="7">
    <location>
        <begin position="553"/>
        <end position="718"/>
    </location>
</feature>
<dbReference type="NCBIfam" id="TIGR03169">
    <property type="entry name" value="Nterm_to_SelD"/>
    <property type="match status" value="1"/>
</dbReference>
<name>A0A1G8PXP1_9RHOB</name>
<dbReference type="SUPFAM" id="SSF55326">
    <property type="entry name" value="PurM N-terminal domain-like"/>
    <property type="match status" value="1"/>
</dbReference>
<dbReference type="GO" id="GO:0004756">
    <property type="term" value="F:selenide, water dikinase activity"/>
    <property type="evidence" value="ECO:0007669"/>
    <property type="project" value="TreeGrafter"/>
</dbReference>
<feature type="domain" description="FAD/NAD(P)-binding" evidence="8">
    <location>
        <begin position="10"/>
        <end position="299"/>
    </location>
</feature>
<keyword evidence="3 9" id="KW-0418">Kinase</keyword>
<dbReference type="Pfam" id="PF02769">
    <property type="entry name" value="AIRS_C"/>
    <property type="match status" value="1"/>
</dbReference>
<gene>
    <name evidence="9" type="ORF">SAMN05421850_10728</name>
</gene>
<dbReference type="Gene3D" id="3.50.50.100">
    <property type="match status" value="1"/>
</dbReference>
<evidence type="ECO:0000259" key="6">
    <source>
        <dbReference type="Pfam" id="PF00586"/>
    </source>
</evidence>
<keyword evidence="5" id="KW-0711">Selenium</keyword>
<evidence type="ECO:0000313" key="9">
    <source>
        <dbReference type="EMBL" id="SDI97227.1"/>
    </source>
</evidence>
<evidence type="ECO:0000313" key="10">
    <source>
        <dbReference type="Proteomes" id="UP000199340"/>
    </source>
</evidence>
<keyword evidence="2" id="KW-0547">Nucleotide-binding</keyword>
<dbReference type="STRING" id="490829.SAMN05421850_10728"/>
<accession>A0A1G8PXP1</accession>
<feature type="domain" description="PurM-like N-terminal" evidence="6">
    <location>
        <begin position="433"/>
        <end position="542"/>
    </location>
</feature>
<organism evidence="9 10">
    <name type="scientific">Lutimaribacter saemankumensis</name>
    <dbReference type="NCBI Taxonomy" id="490829"/>
    <lineage>
        <taxon>Bacteria</taxon>
        <taxon>Pseudomonadati</taxon>
        <taxon>Pseudomonadota</taxon>
        <taxon>Alphaproteobacteria</taxon>
        <taxon>Rhodobacterales</taxon>
        <taxon>Roseobacteraceae</taxon>
        <taxon>Lutimaribacter</taxon>
    </lineage>
</organism>
<evidence type="ECO:0000256" key="3">
    <source>
        <dbReference type="ARBA" id="ARBA00022777"/>
    </source>
</evidence>
<sequence length="724" mass="76564">MQMPIPLTRDIVLVGGGHTHALVLRKWGMNPLPGVRLTVINPGPTAPYSGMLPGHIAGHYTREELEIDLVRLARFAGARIIVDEAVGIDQDRRLIHLKIRQPIGYDVASIDIGITAEMDRLAGFAEFATGAKPLDVFSERWRDFRSAVADGQKRPRVAVIGGGVAGVELSMAMAHALGRDGHDPDITVVEGTGGITGVPAATGRKLQRAMADQGVRFLSDTRVEAVTTDGIVLTTGDTIEADLVVGAAGAYPHRWLADTSLPLVDGFIDIEDSLQVRGDPALFACGDCAHMSSHPRPKAGVFAVRAAPILYDNLRAAVTGQRLRPFKPQRDYLKLISLGGKSAVAEKLGFAVSGPLLWRWKNRIDTRFMQSLDDLPAMQQPDRPEYLADGVADILGDKPLCGGCGAKVGGDVLKQSLTRLKTPHRDDILTGPGDDAAVLEVGGKRQVITTDHLRAFIDDPWLMARITAIHALGDVWAMGAQPQAALAQIILPRMSDDLQARTMDEIMGAASAVFADAGAAIVGGHTTMGSELTIGFTVTGLVDGPAITVKGAQPGDAIVLTRPIGSGTILAAAMQMAANGRHVTAMLNEMARPQHDAALTLTGAHAMTDVTGFGLAGHLMTICRESNLSAVLDLEAIPTYDGAIDLTEQGHHSTLFQPNRESAPVFGPDSAKAKLLHDPQTAGGFLAAVSPDQAAGIVETLQRQGHRAAIIGRFGEGPAAITLQ</sequence>
<dbReference type="Gene3D" id="3.90.650.10">
    <property type="entry name" value="PurM-like C-terminal domain"/>
    <property type="match status" value="1"/>
</dbReference>
<dbReference type="InterPro" id="IPR017584">
    <property type="entry name" value="Pyridine_nucleo_diS_OxRdtase_N"/>
</dbReference>
<keyword evidence="1" id="KW-0808">Transferase</keyword>
<dbReference type="PANTHER" id="PTHR10256:SF0">
    <property type="entry name" value="INACTIVE SELENIDE, WATER DIKINASE-LIKE PROTEIN-RELATED"/>
    <property type="match status" value="1"/>
</dbReference>
<dbReference type="InterPro" id="IPR004536">
    <property type="entry name" value="SPS/SelD"/>
</dbReference>
<dbReference type="GO" id="GO:0005524">
    <property type="term" value="F:ATP binding"/>
    <property type="evidence" value="ECO:0007669"/>
    <property type="project" value="UniProtKB-KW"/>
</dbReference>
<dbReference type="Pfam" id="PF00586">
    <property type="entry name" value="AIRS"/>
    <property type="match status" value="1"/>
</dbReference>
<dbReference type="CDD" id="cd02195">
    <property type="entry name" value="SelD"/>
    <property type="match status" value="1"/>
</dbReference>
<proteinExistence type="predicted"/>
<dbReference type="Proteomes" id="UP000199340">
    <property type="component" value="Unassembled WGS sequence"/>
</dbReference>
<dbReference type="SUPFAM" id="SSF56042">
    <property type="entry name" value="PurM C-terminal domain-like"/>
    <property type="match status" value="1"/>
</dbReference>
<dbReference type="Gene3D" id="3.30.1330.10">
    <property type="entry name" value="PurM-like, N-terminal domain"/>
    <property type="match status" value="1"/>
</dbReference>
<dbReference type="Pfam" id="PF07992">
    <property type="entry name" value="Pyr_redox_2"/>
    <property type="match status" value="1"/>
</dbReference>
<dbReference type="EMBL" id="FNEB01000007">
    <property type="protein sequence ID" value="SDI97227.1"/>
    <property type="molecule type" value="Genomic_DNA"/>
</dbReference>
<dbReference type="NCBIfam" id="TIGR00476">
    <property type="entry name" value="selD"/>
    <property type="match status" value="1"/>
</dbReference>
<reference evidence="9 10" key="1">
    <citation type="submission" date="2016-10" db="EMBL/GenBank/DDBJ databases">
        <authorList>
            <person name="de Groot N.N."/>
        </authorList>
    </citation>
    <scope>NUCLEOTIDE SEQUENCE [LARGE SCALE GENOMIC DNA]</scope>
    <source>
        <strain evidence="9 10">DSM 28010</strain>
    </source>
</reference>
<dbReference type="GO" id="GO:0005737">
    <property type="term" value="C:cytoplasm"/>
    <property type="evidence" value="ECO:0007669"/>
    <property type="project" value="TreeGrafter"/>
</dbReference>
<dbReference type="InterPro" id="IPR016188">
    <property type="entry name" value="PurM-like_N"/>
</dbReference>
<dbReference type="InterPro" id="IPR036921">
    <property type="entry name" value="PurM-like_N_sf"/>
</dbReference>
<dbReference type="AlphaFoldDB" id="A0A1G8PXP1"/>
<evidence type="ECO:0000256" key="4">
    <source>
        <dbReference type="ARBA" id="ARBA00022840"/>
    </source>
</evidence>
<evidence type="ECO:0000256" key="1">
    <source>
        <dbReference type="ARBA" id="ARBA00022679"/>
    </source>
</evidence>
<dbReference type="SUPFAM" id="SSF51905">
    <property type="entry name" value="FAD/NAD(P)-binding domain"/>
    <property type="match status" value="1"/>
</dbReference>
<dbReference type="PANTHER" id="PTHR10256">
    <property type="entry name" value="SELENIDE, WATER DIKINASE"/>
    <property type="match status" value="1"/>
</dbReference>
<keyword evidence="10" id="KW-1185">Reference proteome</keyword>
<evidence type="ECO:0000256" key="2">
    <source>
        <dbReference type="ARBA" id="ARBA00022741"/>
    </source>
</evidence>
<keyword evidence="4" id="KW-0067">ATP-binding</keyword>